<evidence type="ECO:0000256" key="1">
    <source>
        <dbReference type="SAM" id="SignalP"/>
    </source>
</evidence>
<reference evidence="3 4" key="1">
    <citation type="submission" date="2018-04" db="EMBL/GenBank/DDBJ databases">
        <title>Genomic Encyclopedia of Archaeal and Bacterial Type Strains, Phase II (KMG-II): from individual species to whole genera.</title>
        <authorList>
            <person name="Goeker M."/>
        </authorList>
    </citation>
    <scope>NUCLEOTIDE SEQUENCE [LARGE SCALE GENOMIC DNA]</scope>
    <source>
        <strain evidence="3 4">DSM 26809</strain>
    </source>
</reference>
<dbReference type="EMBL" id="QAOQ01000003">
    <property type="protein sequence ID" value="PTQ97866.1"/>
    <property type="molecule type" value="Genomic_DNA"/>
</dbReference>
<dbReference type="RefSeq" id="WP_107828069.1">
    <property type="nucleotide sequence ID" value="NZ_CP160205.1"/>
</dbReference>
<dbReference type="InterPro" id="IPR032527">
    <property type="entry name" value="DUF4959"/>
</dbReference>
<feature type="domain" description="F5/8 type C" evidence="2">
    <location>
        <begin position="258"/>
        <end position="399"/>
    </location>
</feature>
<proteinExistence type="predicted"/>
<dbReference type="InterPro" id="IPR033431">
    <property type="entry name" value="DUF5126"/>
</dbReference>
<dbReference type="OrthoDB" id="621114at2"/>
<feature type="signal peptide" evidence="1">
    <location>
        <begin position="1"/>
        <end position="21"/>
    </location>
</feature>
<accession>A0A2T5JAH9</accession>
<dbReference type="InterPro" id="IPR032164">
    <property type="entry name" value="DUF5000"/>
</dbReference>
<keyword evidence="1" id="KW-0732">Signal</keyword>
<dbReference type="PROSITE" id="PS50022">
    <property type="entry name" value="FA58C_3"/>
    <property type="match status" value="1"/>
</dbReference>
<keyword evidence="4" id="KW-1185">Reference proteome</keyword>
<protein>
    <submittedName>
        <fullName evidence="3">Uncharacterized protein DUF5126</fullName>
    </submittedName>
</protein>
<dbReference type="Pfam" id="PF16323">
    <property type="entry name" value="DUF4959"/>
    <property type="match status" value="1"/>
</dbReference>
<dbReference type="Proteomes" id="UP000244168">
    <property type="component" value="Unassembled WGS sequence"/>
</dbReference>
<gene>
    <name evidence="3" type="ORF">C8P68_10325</name>
</gene>
<dbReference type="Pfam" id="PF17166">
    <property type="entry name" value="DUF5126"/>
    <property type="match status" value="1"/>
</dbReference>
<dbReference type="Pfam" id="PF16391">
    <property type="entry name" value="DUF5000"/>
    <property type="match status" value="1"/>
</dbReference>
<evidence type="ECO:0000313" key="4">
    <source>
        <dbReference type="Proteomes" id="UP000244168"/>
    </source>
</evidence>
<dbReference type="InterPro" id="IPR000421">
    <property type="entry name" value="FA58C"/>
</dbReference>
<feature type="chain" id="PRO_5015580139" evidence="1">
    <location>
        <begin position="22"/>
        <end position="402"/>
    </location>
</feature>
<dbReference type="AlphaFoldDB" id="A0A2T5JAH9"/>
<organism evidence="3 4">
    <name type="scientific">Mucilaginibacter yixingensis</name>
    <dbReference type="NCBI Taxonomy" id="1295612"/>
    <lineage>
        <taxon>Bacteria</taxon>
        <taxon>Pseudomonadati</taxon>
        <taxon>Bacteroidota</taxon>
        <taxon>Sphingobacteriia</taxon>
        <taxon>Sphingobacteriales</taxon>
        <taxon>Sphingobacteriaceae</taxon>
        <taxon>Mucilaginibacter</taxon>
    </lineage>
</organism>
<dbReference type="InterPro" id="IPR008979">
    <property type="entry name" value="Galactose-bd-like_sf"/>
</dbReference>
<evidence type="ECO:0000259" key="2">
    <source>
        <dbReference type="PROSITE" id="PS50022"/>
    </source>
</evidence>
<sequence length="402" mass="44297">MKISRSLIVLYTSVICLILMASCKQTTINKPTVTNTNPPGPVSNVAVTNQNGKATLTYTLPSDKDLLYVKAVYDIGKGRTEEVKASSYSNGLTVIGFGDTLAHTVKLYAVNSSEVASAPVSVVVNPLTPAIVTARRSLKVVATFGGFSLTCNNPSQENLTIIPMVDTVGNGKWVQTLGMDNIYSNAPVINSVERGQPAIPRKYAFVVRDRWLNFSDTLFVTLQPLFEQLIPKSTWSNYVLPGDATLLYSYTNVQQIYDGNFNPGWPNVLFTVENAGSPQMVTLDLGKAHIFSRFQINPFLEVGNVYYVRGNQKDFEIWGSNTPNLNGALDASWTLLTTCHVVKPSGSPSGTETAADQTYAHNGWQFDFPVSSQSYRYIRIRSLQNWQGSYFMSMGEFTIWGN</sequence>
<dbReference type="Gene3D" id="2.60.120.260">
    <property type="entry name" value="Galactose-binding domain-like"/>
    <property type="match status" value="1"/>
</dbReference>
<dbReference type="PROSITE" id="PS51257">
    <property type="entry name" value="PROKAR_LIPOPROTEIN"/>
    <property type="match status" value="1"/>
</dbReference>
<comment type="caution">
    <text evidence="3">The sequence shown here is derived from an EMBL/GenBank/DDBJ whole genome shotgun (WGS) entry which is preliminary data.</text>
</comment>
<name>A0A2T5JAH9_9SPHI</name>
<evidence type="ECO:0000313" key="3">
    <source>
        <dbReference type="EMBL" id="PTQ97866.1"/>
    </source>
</evidence>
<dbReference type="SUPFAM" id="SSF49785">
    <property type="entry name" value="Galactose-binding domain-like"/>
    <property type="match status" value="1"/>
</dbReference>